<name>A0A1I6UNE1_9PSEU</name>
<dbReference type="AlphaFoldDB" id="A0A1I6UNE1"/>
<evidence type="ECO:0008006" key="3">
    <source>
        <dbReference type="Google" id="ProtNLM"/>
    </source>
</evidence>
<accession>A0A1I6UNE1</accession>
<dbReference type="Proteomes" id="UP000198852">
    <property type="component" value="Unassembled WGS sequence"/>
</dbReference>
<sequence>MPAQARQISGWLSLGVVVYFVVTAPVQAAQFIRDLLCRLADLAHNGIVFLTNLTT</sequence>
<dbReference type="RefSeq" id="WP_175548263.1">
    <property type="nucleotide sequence ID" value="NZ_FOZX01000012.1"/>
</dbReference>
<keyword evidence="2" id="KW-1185">Reference proteome</keyword>
<evidence type="ECO:0000313" key="2">
    <source>
        <dbReference type="Proteomes" id="UP000198852"/>
    </source>
</evidence>
<gene>
    <name evidence="1" type="ORF">SAMN05660874_05083</name>
</gene>
<reference evidence="2" key="1">
    <citation type="submission" date="2016-10" db="EMBL/GenBank/DDBJ databases">
        <authorList>
            <person name="Varghese N."/>
            <person name="Submissions S."/>
        </authorList>
    </citation>
    <scope>NUCLEOTIDE SEQUENCE [LARGE SCALE GENOMIC DNA]</scope>
    <source>
        <strain evidence="2">DSM 44771</strain>
    </source>
</reference>
<organism evidence="1 2">
    <name type="scientific">Saccharopolyspora flava</name>
    <dbReference type="NCBI Taxonomy" id="95161"/>
    <lineage>
        <taxon>Bacteria</taxon>
        <taxon>Bacillati</taxon>
        <taxon>Actinomycetota</taxon>
        <taxon>Actinomycetes</taxon>
        <taxon>Pseudonocardiales</taxon>
        <taxon>Pseudonocardiaceae</taxon>
        <taxon>Saccharopolyspora</taxon>
    </lineage>
</organism>
<protein>
    <recommendedName>
        <fullName evidence="3">Transposase</fullName>
    </recommendedName>
</protein>
<evidence type="ECO:0000313" key="1">
    <source>
        <dbReference type="EMBL" id="SFT02931.1"/>
    </source>
</evidence>
<dbReference type="EMBL" id="FOZX01000012">
    <property type="protein sequence ID" value="SFT02931.1"/>
    <property type="molecule type" value="Genomic_DNA"/>
</dbReference>
<proteinExistence type="predicted"/>